<dbReference type="InterPro" id="IPR046408">
    <property type="entry name" value="CIAPIN1"/>
</dbReference>
<evidence type="ECO:0000256" key="4">
    <source>
        <dbReference type="ARBA" id="ARBA00022490"/>
    </source>
</evidence>
<dbReference type="HAMAP" id="MF_03115">
    <property type="entry name" value="Anamorsin"/>
    <property type="match status" value="1"/>
</dbReference>
<keyword evidence="5 9" id="KW-0479">Metal-binding</keyword>
<comment type="subunit">
    <text evidence="9">Monomer.</text>
</comment>
<feature type="region of interest" description="Fe-S binding site B" evidence="9">
    <location>
        <begin position="270"/>
        <end position="284"/>
    </location>
</feature>
<comment type="domain">
    <text evidence="9">The N-terminal domain has structural similarity with S-adenosyl-L-methionine-dependent methyltransferases, but does not bind S-adenosyl-L-methionine. It is required for correct assembly of the 2 Fe-S clusters.</text>
</comment>
<organism evidence="11 12">
    <name type="scientific">Cyclostephanos tholiformis</name>
    <dbReference type="NCBI Taxonomy" id="382380"/>
    <lineage>
        <taxon>Eukaryota</taxon>
        <taxon>Sar</taxon>
        <taxon>Stramenopiles</taxon>
        <taxon>Ochrophyta</taxon>
        <taxon>Bacillariophyta</taxon>
        <taxon>Coscinodiscophyceae</taxon>
        <taxon>Thalassiosirophycidae</taxon>
        <taxon>Stephanodiscales</taxon>
        <taxon>Stephanodiscaceae</taxon>
        <taxon>Cyclostephanos</taxon>
    </lineage>
</organism>
<comment type="domain">
    <text evidence="9">The twin Cx2C motifs are involved in the recognition by the mitochondrial MIA40-ERV1 disulfide relay system. The formation of 2 disulfide bonds in the Cx2C motifs through dithiol/disulfide exchange reactions effectively traps the protein in the mitochondrial intermembrane space.</text>
</comment>
<comment type="domain">
    <text evidence="9">The C-terminal domain binds 2 Fe-S clusters but is otherwise mostly in an intrinsically disordered conformation.</text>
</comment>
<dbReference type="GO" id="GO:0005758">
    <property type="term" value="C:mitochondrial intermembrane space"/>
    <property type="evidence" value="ECO:0007669"/>
    <property type="project" value="UniProtKB-SubCell"/>
</dbReference>
<feature type="binding site" evidence="9">
    <location>
        <position position="281"/>
    </location>
    <ligand>
        <name>[4Fe-4S] cluster</name>
        <dbReference type="ChEBI" id="CHEBI:49883"/>
    </ligand>
</feature>
<dbReference type="EMBL" id="JALLPB020000461">
    <property type="protein sequence ID" value="KAL3808904.1"/>
    <property type="molecule type" value="Genomic_DNA"/>
</dbReference>
<evidence type="ECO:0000256" key="7">
    <source>
        <dbReference type="ARBA" id="ARBA00023014"/>
    </source>
</evidence>
<comment type="cofactor">
    <cofactor evidence="1 9">
        <name>[4Fe-4S] cluster</name>
        <dbReference type="ChEBI" id="CHEBI:49883"/>
    </cofactor>
</comment>
<keyword evidence="12" id="KW-1185">Reference proteome</keyword>
<feature type="short sequence motif" description="Cx2C motif 1" evidence="9">
    <location>
        <begin position="270"/>
        <end position="273"/>
    </location>
</feature>
<comment type="caution">
    <text evidence="9">Lacks conserved residue(s) required for the propagation of feature annotation.</text>
</comment>
<reference evidence="11 12" key="1">
    <citation type="submission" date="2024-10" db="EMBL/GenBank/DDBJ databases">
        <title>Updated reference genomes for cyclostephanoid diatoms.</title>
        <authorList>
            <person name="Roberts W.R."/>
            <person name="Alverson A.J."/>
        </authorList>
    </citation>
    <scope>NUCLEOTIDE SEQUENCE [LARGE SCALE GENOMIC DNA]</scope>
    <source>
        <strain evidence="11 12">AJA228-03</strain>
    </source>
</reference>
<accession>A0ABD3R840</accession>
<evidence type="ECO:0000256" key="8">
    <source>
        <dbReference type="ARBA" id="ARBA00023128"/>
    </source>
</evidence>
<dbReference type="Pfam" id="PF05093">
    <property type="entry name" value="CIAPIN1"/>
    <property type="match status" value="1"/>
</dbReference>
<proteinExistence type="inferred from homology"/>
<feature type="binding site" evidence="9">
    <location>
        <position position="241"/>
    </location>
    <ligand>
        <name>[2Fe-2S] cluster</name>
        <dbReference type="ChEBI" id="CHEBI:190135"/>
    </ligand>
</feature>
<feature type="binding site" evidence="9">
    <location>
        <position position="236"/>
    </location>
    <ligand>
        <name>[2Fe-2S] cluster</name>
        <dbReference type="ChEBI" id="CHEBI:190135"/>
    </ligand>
</feature>
<evidence type="ECO:0000256" key="2">
    <source>
        <dbReference type="ARBA" id="ARBA00008169"/>
    </source>
</evidence>
<keyword evidence="6 9" id="KW-0408">Iron</keyword>
<comment type="similarity">
    <text evidence="2 9">Belongs to the anamorsin family.</text>
</comment>
<protein>
    <recommendedName>
        <fullName evidence="9">Anamorsin homolog</fullName>
    </recommendedName>
    <alternativeName>
        <fullName evidence="9">Fe-S cluster assembly protein DRE2 homolog</fullName>
    </alternativeName>
</protein>
<keyword evidence="8 9" id="KW-0496">Mitochondrion</keyword>
<feature type="binding site" evidence="9">
    <location>
        <position position="284"/>
    </location>
    <ligand>
        <name>[4Fe-4S] cluster</name>
        <dbReference type="ChEBI" id="CHEBI:49883"/>
    </ligand>
</feature>
<comment type="caution">
    <text evidence="11">The sequence shown here is derived from an EMBL/GenBank/DDBJ whole genome shotgun (WGS) entry which is preliminary data.</text>
</comment>
<dbReference type="GO" id="GO:0051537">
    <property type="term" value="F:2 iron, 2 sulfur cluster binding"/>
    <property type="evidence" value="ECO:0007669"/>
    <property type="project" value="UniProtKB-UniRule"/>
</dbReference>
<comment type="subcellular location">
    <subcellularLocation>
        <location evidence="9">Cytoplasm</location>
    </subcellularLocation>
    <subcellularLocation>
        <location evidence="9">Mitochondrion intermembrane space</location>
    </subcellularLocation>
</comment>
<dbReference type="GO" id="GO:0046872">
    <property type="term" value="F:metal ion binding"/>
    <property type="evidence" value="ECO:0007669"/>
    <property type="project" value="UniProtKB-KW"/>
</dbReference>
<keyword evidence="4 9" id="KW-0963">Cytoplasm</keyword>
<comment type="cofactor">
    <cofactor evidence="9">
        <name>[2Fe-2S] cluster</name>
        <dbReference type="ChEBI" id="CHEBI:190135"/>
    </cofactor>
</comment>
<dbReference type="GO" id="GO:0016226">
    <property type="term" value="P:iron-sulfur cluster assembly"/>
    <property type="evidence" value="ECO:0007669"/>
    <property type="project" value="UniProtKB-UniRule"/>
</dbReference>
<feature type="binding site" evidence="9">
    <location>
        <position position="230"/>
    </location>
    <ligand>
        <name>[2Fe-2S] cluster</name>
        <dbReference type="ChEBI" id="CHEBI:190135"/>
    </ligand>
</feature>
<evidence type="ECO:0000313" key="11">
    <source>
        <dbReference type="EMBL" id="KAL3808904.1"/>
    </source>
</evidence>
<evidence type="ECO:0000256" key="9">
    <source>
        <dbReference type="HAMAP-Rule" id="MF_03115"/>
    </source>
</evidence>
<feature type="binding site" evidence="9">
    <location>
        <position position="239"/>
    </location>
    <ligand>
        <name>[2Fe-2S] cluster</name>
        <dbReference type="ChEBI" id="CHEBI:190135"/>
    </ligand>
</feature>
<comment type="function">
    <text evidence="9">Component of the cytosolic iron-sulfur (Fe-S) protein assembly (CIA) machinery. Required for the maturation of extramitochondrial Fe-S proteins. Part of an electron transfer chain functioning in an early step of cytosolic Fe-S biogenesis, facilitating the de novo assembly of a [4Fe-4S] cluster on the cytosolic Fe-S scaffold complex. Electrons are transferred from NADPH via a FAD- and FMN-containing diflavin oxidoreductase. Together with the diflavin oxidoreductase, also required for the assembly of the diferric tyrosyl radical cofactor of ribonucleotide reductase (RNR), probably by providing electrons for reduction during radical cofactor maturation in the catalytic small subunit.</text>
</comment>
<evidence type="ECO:0000256" key="6">
    <source>
        <dbReference type="ARBA" id="ARBA00023004"/>
    </source>
</evidence>
<feature type="short sequence motif" description="Cx2C motif 2" evidence="9">
    <location>
        <begin position="281"/>
        <end position="284"/>
    </location>
</feature>
<dbReference type="GO" id="GO:0051539">
    <property type="term" value="F:4 iron, 4 sulfur cluster binding"/>
    <property type="evidence" value="ECO:0007669"/>
    <property type="project" value="UniProtKB-KW"/>
</dbReference>
<dbReference type="PANTHER" id="PTHR13273">
    <property type="entry name" value="ANAMORSIN"/>
    <property type="match status" value="1"/>
</dbReference>
<dbReference type="Proteomes" id="UP001530377">
    <property type="component" value="Unassembled WGS sequence"/>
</dbReference>
<evidence type="ECO:0000256" key="3">
    <source>
        <dbReference type="ARBA" id="ARBA00022485"/>
    </source>
</evidence>
<feature type="binding site" evidence="9">
    <location>
        <position position="270"/>
    </location>
    <ligand>
        <name>[4Fe-4S] cluster</name>
        <dbReference type="ChEBI" id="CHEBI:49883"/>
    </ligand>
</feature>
<keyword evidence="7 9" id="KW-0411">Iron-sulfur</keyword>
<dbReference type="GO" id="GO:0009055">
    <property type="term" value="F:electron transfer activity"/>
    <property type="evidence" value="ECO:0007669"/>
    <property type="project" value="UniProtKB-UniRule"/>
</dbReference>
<evidence type="ECO:0000256" key="1">
    <source>
        <dbReference type="ARBA" id="ARBA00001966"/>
    </source>
</evidence>
<sequence length="307" mass="32113">MTAPAAVVIHVGSHVPAPPPPDDGGGGVDATTAFVVRAPTRESLPDCLVGIAASSSLHSIDVHVRASELSSHYDPLALASLVEYLRRDGIVYVHVVSNVGGRGGGDNDDDIDDVVDVDWGVVMTSFTLAGLRTESERRSSGERGCGGGGRVYTARRVQSTSVGATASVRLNLDGVVVDGNNGAKVTLNLDDDDDDRIDEDDLLLDAGDGMLAPPPPINVEARKAAAENDCGGRRACDNCSCGRAEREAATAEAEVYSGEEKKQEPHKSECGNCAKGDAFRCAGCPYLGKPAFKEGEEHLVLNLMDDV</sequence>
<name>A0ABD3R840_9STRA</name>
<keyword evidence="9" id="KW-0001">2Fe-2S</keyword>
<dbReference type="InterPro" id="IPR007785">
    <property type="entry name" value="Anamorsin"/>
</dbReference>
<feature type="domain" description="Anamorsin C-terminal" evidence="10">
    <location>
        <begin position="228"/>
        <end position="297"/>
    </location>
</feature>
<evidence type="ECO:0000259" key="10">
    <source>
        <dbReference type="Pfam" id="PF05093"/>
    </source>
</evidence>
<dbReference type="PANTHER" id="PTHR13273:SF14">
    <property type="entry name" value="ANAMORSIN"/>
    <property type="match status" value="1"/>
</dbReference>
<evidence type="ECO:0000256" key="5">
    <source>
        <dbReference type="ARBA" id="ARBA00022723"/>
    </source>
</evidence>
<keyword evidence="3 9" id="KW-0004">4Fe-4S</keyword>
<gene>
    <name evidence="11" type="ORF">ACHAXA_008018</name>
</gene>
<feature type="binding site" evidence="9">
    <location>
        <position position="273"/>
    </location>
    <ligand>
        <name>[4Fe-4S] cluster</name>
        <dbReference type="ChEBI" id="CHEBI:49883"/>
    </ligand>
</feature>
<dbReference type="AlphaFoldDB" id="A0ABD3R840"/>
<evidence type="ECO:0000313" key="12">
    <source>
        <dbReference type="Proteomes" id="UP001530377"/>
    </source>
</evidence>